<organism evidence="8 9">
    <name type="scientific">Alectura lathami</name>
    <name type="common">Australian brush turkey</name>
    <dbReference type="NCBI Taxonomy" id="81907"/>
    <lineage>
        <taxon>Eukaryota</taxon>
        <taxon>Metazoa</taxon>
        <taxon>Chordata</taxon>
        <taxon>Craniata</taxon>
        <taxon>Vertebrata</taxon>
        <taxon>Euteleostomi</taxon>
        <taxon>Archelosauria</taxon>
        <taxon>Archosauria</taxon>
        <taxon>Dinosauria</taxon>
        <taxon>Saurischia</taxon>
        <taxon>Theropoda</taxon>
        <taxon>Coelurosauria</taxon>
        <taxon>Aves</taxon>
        <taxon>Neognathae</taxon>
        <taxon>Galloanserae</taxon>
        <taxon>Galliformes</taxon>
        <taxon>Megapodiidae</taxon>
        <taxon>Alectura</taxon>
    </lineage>
</organism>
<feature type="region of interest" description="Disordered" evidence="7">
    <location>
        <begin position="1"/>
        <end position="52"/>
    </location>
</feature>
<dbReference type="EMBL" id="VXAV01002551">
    <property type="protein sequence ID" value="NXL85515.1"/>
    <property type="molecule type" value="Genomic_DNA"/>
</dbReference>
<dbReference type="InterPro" id="IPR011990">
    <property type="entry name" value="TPR-like_helical_dom_sf"/>
</dbReference>
<accession>A0A7L0W275</accession>
<dbReference type="GO" id="GO:0030627">
    <property type="term" value="F:pre-mRNA 5'-splice site binding"/>
    <property type="evidence" value="ECO:0007669"/>
    <property type="project" value="TreeGrafter"/>
</dbReference>
<evidence type="ECO:0000256" key="5">
    <source>
        <dbReference type="ARBA" id="ARBA00023242"/>
    </source>
</evidence>
<dbReference type="AlphaFoldDB" id="A0A7L0W275"/>
<dbReference type="GO" id="GO:0005685">
    <property type="term" value="C:U1 snRNP"/>
    <property type="evidence" value="ECO:0007669"/>
    <property type="project" value="TreeGrafter"/>
</dbReference>
<dbReference type="PANTHER" id="PTHR17204">
    <property type="entry name" value="PRE-MRNA PROCESSING PROTEIN PRP39-RELATED"/>
    <property type="match status" value="1"/>
</dbReference>
<feature type="non-terminal residue" evidence="8">
    <location>
        <position position="366"/>
    </location>
</feature>
<feature type="compositionally biased region" description="Polar residues" evidence="7">
    <location>
        <begin position="35"/>
        <end position="47"/>
    </location>
</feature>
<evidence type="ECO:0000256" key="1">
    <source>
        <dbReference type="ARBA" id="ARBA00004123"/>
    </source>
</evidence>
<reference evidence="8 9" key="1">
    <citation type="submission" date="2019-09" db="EMBL/GenBank/DDBJ databases">
        <title>Bird 10,000 Genomes (B10K) Project - Family phase.</title>
        <authorList>
            <person name="Zhang G."/>
        </authorList>
    </citation>
    <scope>NUCLEOTIDE SEQUENCE [LARGE SCALE GENOMIC DNA]</scope>
    <source>
        <strain evidence="8">B10K-DU-001-39</strain>
        <tissue evidence="8">Muscle</tissue>
    </source>
</reference>
<dbReference type="PANTHER" id="PTHR17204:SF5">
    <property type="entry name" value="PRE-MRNA-PROCESSING FACTOR 39"/>
    <property type="match status" value="1"/>
</dbReference>
<keyword evidence="4" id="KW-0508">mRNA splicing</keyword>
<feature type="compositionally biased region" description="Polar residues" evidence="7">
    <location>
        <begin position="1"/>
        <end position="25"/>
    </location>
</feature>
<sequence>MEKQNRTSQKSLLVSMDTSAVQNSDNTEEEKTTAAAVSSDGTGNGTETAVEEQHMDFSTEIMSVTEMEQSPDSSPGLNEDNAQEEGEIPNIESLQTADIEAGFPPDFDRFWKVVEDNPQDFTGWVYLLQYVEQENHLPAARKAFDKFFTHYPYCYGYWKKYADLEKRHDNIKQSDEVYRRGLQAIPLSVDLWIHYINFLKDTLDPDDPETNTTIRGAFEHAVLAAGTDFRSDRLWEMYINWEDEQGNLREVTSIYDRILGIPTQLYSHHFQRFKDHVQTSLPRDLLTTEQFIQLRRELASVNGHGGDAGDDLPSGTEDITDPAKLITEIENMRHRIIEIHQEMFNHNEHEVSKRWTFEEGVSLPFL</sequence>
<comment type="caution">
    <text evidence="8">The sequence shown here is derived from an EMBL/GenBank/DDBJ whole genome shotgun (WGS) entry which is preliminary data.</text>
</comment>
<comment type="similarity">
    <text evidence="6">Belongs to the PRP39 family.</text>
</comment>
<evidence type="ECO:0000313" key="8">
    <source>
        <dbReference type="EMBL" id="NXL85515.1"/>
    </source>
</evidence>
<dbReference type="GO" id="GO:0000395">
    <property type="term" value="P:mRNA 5'-splice site recognition"/>
    <property type="evidence" value="ECO:0007669"/>
    <property type="project" value="TreeGrafter"/>
</dbReference>
<keyword evidence="2" id="KW-0507">mRNA processing</keyword>
<proteinExistence type="inferred from homology"/>
<evidence type="ECO:0000256" key="3">
    <source>
        <dbReference type="ARBA" id="ARBA00022737"/>
    </source>
</evidence>
<dbReference type="GO" id="GO:0071004">
    <property type="term" value="C:U2-type prespliceosome"/>
    <property type="evidence" value="ECO:0007669"/>
    <property type="project" value="TreeGrafter"/>
</dbReference>
<feature type="non-terminal residue" evidence="8">
    <location>
        <position position="1"/>
    </location>
</feature>
<dbReference type="GO" id="GO:0000243">
    <property type="term" value="C:commitment complex"/>
    <property type="evidence" value="ECO:0007669"/>
    <property type="project" value="TreeGrafter"/>
</dbReference>
<keyword evidence="5" id="KW-0539">Nucleus</keyword>
<evidence type="ECO:0000256" key="4">
    <source>
        <dbReference type="ARBA" id="ARBA00023187"/>
    </source>
</evidence>
<name>A0A7L0W275_ALELA</name>
<dbReference type="FunFam" id="1.25.40.10:FF:000091">
    <property type="entry name" value="Pre-mRNA-processing factor 39"/>
    <property type="match status" value="1"/>
</dbReference>
<dbReference type="Proteomes" id="UP000562322">
    <property type="component" value="Unassembled WGS sequence"/>
</dbReference>
<protein>
    <submittedName>
        <fullName evidence="8">PRP39 factor</fullName>
    </submittedName>
</protein>
<keyword evidence="9" id="KW-1185">Reference proteome</keyword>
<keyword evidence="3" id="KW-0677">Repeat</keyword>
<evidence type="ECO:0000256" key="7">
    <source>
        <dbReference type="SAM" id="MobiDB-lite"/>
    </source>
</evidence>
<dbReference type="InterPro" id="IPR003107">
    <property type="entry name" value="HAT"/>
</dbReference>
<dbReference type="Pfam" id="PF23240">
    <property type="entry name" value="HAT_PRP39_N"/>
    <property type="match status" value="1"/>
</dbReference>
<evidence type="ECO:0000256" key="6">
    <source>
        <dbReference type="ARBA" id="ARBA00038019"/>
    </source>
</evidence>
<dbReference type="SUPFAM" id="SSF48452">
    <property type="entry name" value="TPR-like"/>
    <property type="match status" value="1"/>
</dbReference>
<dbReference type="Gene3D" id="1.25.40.10">
    <property type="entry name" value="Tetratricopeptide repeat domain"/>
    <property type="match status" value="1"/>
</dbReference>
<evidence type="ECO:0000256" key="2">
    <source>
        <dbReference type="ARBA" id="ARBA00022664"/>
    </source>
</evidence>
<gene>
    <name evidence="8" type="primary">Prpf39</name>
    <name evidence="8" type="ORF">ALELAT_R05323</name>
</gene>
<dbReference type="OrthoDB" id="10265668at2759"/>
<dbReference type="SMART" id="SM00386">
    <property type="entry name" value="HAT"/>
    <property type="match status" value="4"/>
</dbReference>
<evidence type="ECO:0000313" key="9">
    <source>
        <dbReference type="Proteomes" id="UP000562322"/>
    </source>
</evidence>
<comment type="subcellular location">
    <subcellularLocation>
        <location evidence="1">Nucleus</location>
    </subcellularLocation>
</comment>